<protein>
    <recommendedName>
        <fullName evidence="6">Flagellar secretion chaperone FliS</fullName>
    </recommendedName>
</protein>
<comment type="subcellular location">
    <subcellularLocation>
        <location evidence="1 6">Cytoplasm</location>
        <location evidence="1 6">Cytosol</location>
    </subcellularLocation>
</comment>
<dbReference type="EMBL" id="BAABJZ010000006">
    <property type="protein sequence ID" value="GAA4874434.1"/>
    <property type="molecule type" value="Genomic_DNA"/>
</dbReference>
<sequence>MRGSLKAYNKVNISSQAAEASPHRVVQMLLAGSVEKLLRASLAIEQGNIAQKGELIGRTIEIIAHLQAALDFVQGGEIAQNLSAMYDYMVRRLGDANRDNDKAALMEVVDLLKTLKEGWDAIPAEQHHIPAAS</sequence>
<keyword evidence="3 6" id="KW-0963">Cytoplasm</keyword>
<dbReference type="InterPro" id="IPR036584">
    <property type="entry name" value="FliS_sf"/>
</dbReference>
<comment type="similarity">
    <text evidence="2 6">Belongs to the FliS family.</text>
</comment>
<dbReference type="CDD" id="cd16098">
    <property type="entry name" value="FliS"/>
    <property type="match status" value="1"/>
</dbReference>
<dbReference type="RefSeq" id="WP_345332892.1">
    <property type="nucleotide sequence ID" value="NZ_BAABJZ010000006.1"/>
</dbReference>
<evidence type="ECO:0000313" key="8">
    <source>
        <dbReference type="Proteomes" id="UP001499988"/>
    </source>
</evidence>
<reference evidence="8" key="1">
    <citation type="journal article" date="2019" name="Int. J. Syst. Evol. Microbiol.">
        <title>The Global Catalogue of Microorganisms (GCM) 10K type strain sequencing project: providing services to taxonomists for standard genome sequencing and annotation.</title>
        <authorList>
            <consortium name="The Broad Institute Genomics Platform"/>
            <consortium name="The Broad Institute Genome Sequencing Center for Infectious Disease"/>
            <person name="Wu L."/>
            <person name="Ma J."/>
        </authorList>
    </citation>
    <scope>NUCLEOTIDE SEQUENCE [LARGE SCALE GENOMIC DNA]</scope>
    <source>
        <strain evidence="8">JCM 18401</strain>
    </source>
</reference>
<comment type="caution">
    <text evidence="7">The sequence shown here is derived from an EMBL/GenBank/DDBJ whole genome shotgun (WGS) entry which is preliminary data.</text>
</comment>
<keyword evidence="7" id="KW-0966">Cell projection</keyword>
<organism evidence="7 8">
    <name type="scientific">Ferrimonas pelagia</name>
    <dbReference type="NCBI Taxonomy" id="1177826"/>
    <lineage>
        <taxon>Bacteria</taxon>
        <taxon>Pseudomonadati</taxon>
        <taxon>Pseudomonadota</taxon>
        <taxon>Gammaproteobacteria</taxon>
        <taxon>Alteromonadales</taxon>
        <taxon>Ferrimonadaceae</taxon>
        <taxon>Ferrimonas</taxon>
    </lineage>
</organism>
<evidence type="ECO:0000256" key="4">
    <source>
        <dbReference type="ARBA" id="ARBA00022795"/>
    </source>
</evidence>
<keyword evidence="4 6" id="KW-1005">Bacterial flagellum biogenesis</keyword>
<dbReference type="SUPFAM" id="SSF101116">
    <property type="entry name" value="Flagellar export chaperone FliS"/>
    <property type="match status" value="1"/>
</dbReference>
<dbReference type="Proteomes" id="UP001499988">
    <property type="component" value="Unassembled WGS sequence"/>
</dbReference>
<accession>A0ABP9EBB9</accession>
<evidence type="ECO:0000256" key="1">
    <source>
        <dbReference type="ARBA" id="ARBA00004514"/>
    </source>
</evidence>
<dbReference type="Gene3D" id="1.20.120.340">
    <property type="entry name" value="Flagellar protein FliS"/>
    <property type="match status" value="1"/>
</dbReference>
<evidence type="ECO:0000256" key="3">
    <source>
        <dbReference type="ARBA" id="ARBA00022490"/>
    </source>
</evidence>
<proteinExistence type="inferred from homology"/>
<keyword evidence="8" id="KW-1185">Reference proteome</keyword>
<dbReference type="NCBIfam" id="TIGR00208">
    <property type="entry name" value="fliS"/>
    <property type="match status" value="1"/>
</dbReference>
<dbReference type="PANTHER" id="PTHR34773:SF1">
    <property type="entry name" value="FLAGELLAR SECRETION CHAPERONE FLIS"/>
    <property type="match status" value="1"/>
</dbReference>
<keyword evidence="7" id="KW-0282">Flagellum</keyword>
<evidence type="ECO:0000256" key="2">
    <source>
        <dbReference type="ARBA" id="ARBA00008787"/>
    </source>
</evidence>
<name>A0ABP9EBB9_9GAMM</name>
<keyword evidence="7" id="KW-0969">Cilium</keyword>
<evidence type="ECO:0000256" key="5">
    <source>
        <dbReference type="ARBA" id="ARBA00023186"/>
    </source>
</evidence>
<evidence type="ECO:0000256" key="6">
    <source>
        <dbReference type="PIRNR" id="PIRNR039090"/>
    </source>
</evidence>
<dbReference type="PIRSF" id="PIRSF039090">
    <property type="entry name" value="Flis"/>
    <property type="match status" value="1"/>
</dbReference>
<dbReference type="PANTHER" id="PTHR34773">
    <property type="entry name" value="FLAGELLAR SECRETION CHAPERONE FLIS"/>
    <property type="match status" value="1"/>
</dbReference>
<dbReference type="InterPro" id="IPR003713">
    <property type="entry name" value="FliS"/>
</dbReference>
<gene>
    <name evidence="7" type="primary">fliS_2</name>
    <name evidence="7" type="ORF">GCM10023333_04190</name>
</gene>
<keyword evidence="5" id="KW-0143">Chaperone</keyword>
<evidence type="ECO:0000313" key="7">
    <source>
        <dbReference type="EMBL" id="GAA4874434.1"/>
    </source>
</evidence>
<dbReference type="Pfam" id="PF02561">
    <property type="entry name" value="FliS"/>
    <property type="match status" value="1"/>
</dbReference>